<dbReference type="RefSeq" id="WP_131899631.1">
    <property type="nucleotide sequence ID" value="NZ_SMKU01000218.1"/>
</dbReference>
<reference evidence="10 11" key="1">
    <citation type="submission" date="2019-03" db="EMBL/GenBank/DDBJ databases">
        <title>Draft genome sequences of novel Actinobacteria.</title>
        <authorList>
            <person name="Sahin N."/>
            <person name="Ay H."/>
            <person name="Saygin H."/>
        </authorList>
    </citation>
    <scope>NUCLEOTIDE SEQUENCE [LARGE SCALE GENOMIC DNA]</scope>
    <source>
        <strain evidence="10 11">H3C3</strain>
    </source>
</reference>
<evidence type="ECO:0000256" key="2">
    <source>
        <dbReference type="ARBA" id="ARBA00022692"/>
    </source>
</evidence>
<evidence type="ECO:0000256" key="1">
    <source>
        <dbReference type="ARBA" id="ARBA00004651"/>
    </source>
</evidence>
<evidence type="ECO:0000256" key="4">
    <source>
        <dbReference type="ARBA" id="ARBA00022840"/>
    </source>
</evidence>
<dbReference type="Proteomes" id="UP000294513">
    <property type="component" value="Unassembled WGS sequence"/>
</dbReference>
<dbReference type="GO" id="GO:0140359">
    <property type="term" value="F:ABC-type transporter activity"/>
    <property type="evidence" value="ECO:0007669"/>
    <property type="project" value="InterPro"/>
</dbReference>
<dbReference type="InterPro" id="IPR011527">
    <property type="entry name" value="ABC1_TM_dom"/>
</dbReference>
<organism evidence="10 11">
    <name type="scientific">Actinomadura rubrisoli</name>
    <dbReference type="NCBI Taxonomy" id="2530368"/>
    <lineage>
        <taxon>Bacteria</taxon>
        <taxon>Bacillati</taxon>
        <taxon>Actinomycetota</taxon>
        <taxon>Actinomycetes</taxon>
        <taxon>Streptosporangiales</taxon>
        <taxon>Thermomonosporaceae</taxon>
        <taxon>Actinomadura</taxon>
    </lineage>
</organism>
<evidence type="ECO:0000256" key="3">
    <source>
        <dbReference type="ARBA" id="ARBA00022741"/>
    </source>
</evidence>
<comment type="subcellular location">
    <subcellularLocation>
        <location evidence="1">Cell membrane</location>
        <topology evidence="1">Multi-pass membrane protein</topology>
    </subcellularLocation>
</comment>
<dbReference type="InterPro" id="IPR003439">
    <property type="entry name" value="ABC_transporter-like_ATP-bd"/>
</dbReference>
<evidence type="ECO:0000256" key="7">
    <source>
        <dbReference type="SAM" id="Phobius"/>
    </source>
</evidence>
<evidence type="ECO:0000259" key="9">
    <source>
        <dbReference type="PROSITE" id="PS50929"/>
    </source>
</evidence>
<keyword evidence="11" id="KW-1185">Reference proteome</keyword>
<feature type="transmembrane region" description="Helical" evidence="7">
    <location>
        <begin position="155"/>
        <end position="174"/>
    </location>
</feature>
<dbReference type="OrthoDB" id="3864787at2"/>
<dbReference type="PANTHER" id="PTHR24221:SF654">
    <property type="entry name" value="ATP-BINDING CASSETTE SUB-FAMILY B MEMBER 6"/>
    <property type="match status" value="1"/>
</dbReference>
<evidence type="ECO:0000256" key="5">
    <source>
        <dbReference type="ARBA" id="ARBA00022989"/>
    </source>
</evidence>
<comment type="caution">
    <text evidence="10">The sequence shown here is derived from an EMBL/GenBank/DDBJ whole genome shotgun (WGS) entry which is preliminary data.</text>
</comment>
<keyword evidence="6 7" id="KW-0472">Membrane</keyword>
<dbReference type="EMBL" id="SMKU01000218">
    <property type="protein sequence ID" value="TDD75824.1"/>
    <property type="molecule type" value="Genomic_DNA"/>
</dbReference>
<protein>
    <submittedName>
        <fullName evidence="10">ABC transporter ATP-binding protein</fullName>
    </submittedName>
</protein>
<dbReference type="PROSITE" id="PS50929">
    <property type="entry name" value="ABC_TM1F"/>
    <property type="match status" value="1"/>
</dbReference>
<feature type="domain" description="ABC transporter" evidence="8">
    <location>
        <begin position="332"/>
        <end position="559"/>
    </location>
</feature>
<dbReference type="Gene3D" id="1.20.1560.10">
    <property type="entry name" value="ABC transporter type 1, transmembrane domain"/>
    <property type="match status" value="1"/>
</dbReference>
<name>A0A4R5AX97_9ACTN</name>
<dbReference type="GO" id="GO:0005886">
    <property type="term" value="C:plasma membrane"/>
    <property type="evidence" value="ECO:0007669"/>
    <property type="project" value="UniProtKB-SubCell"/>
</dbReference>
<dbReference type="InterPro" id="IPR039421">
    <property type="entry name" value="Type_1_exporter"/>
</dbReference>
<dbReference type="Gene3D" id="3.40.50.300">
    <property type="entry name" value="P-loop containing nucleotide triphosphate hydrolases"/>
    <property type="match status" value="1"/>
</dbReference>
<keyword evidence="4 10" id="KW-0067">ATP-binding</keyword>
<dbReference type="Pfam" id="PF00005">
    <property type="entry name" value="ABC_tran"/>
    <property type="match status" value="1"/>
</dbReference>
<evidence type="ECO:0000313" key="11">
    <source>
        <dbReference type="Proteomes" id="UP000294513"/>
    </source>
</evidence>
<feature type="transmembrane region" description="Helical" evidence="7">
    <location>
        <begin position="246"/>
        <end position="264"/>
    </location>
</feature>
<accession>A0A4R5AX97</accession>
<feature type="domain" description="ABC transmembrane type-1" evidence="9">
    <location>
        <begin position="18"/>
        <end position="299"/>
    </location>
</feature>
<feature type="transmembrane region" description="Helical" evidence="7">
    <location>
        <begin position="57"/>
        <end position="75"/>
    </location>
</feature>
<keyword evidence="3" id="KW-0547">Nucleotide-binding</keyword>
<dbReference type="InterPro" id="IPR036640">
    <property type="entry name" value="ABC1_TM_sf"/>
</dbReference>
<dbReference type="GO" id="GO:0005524">
    <property type="term" value="F:ATP binding"/>
    <property type="evidence" value="ECO:0007669"/>
    <property type="project" value="UniProtKB-KW"/>
</dbReference>
<keyword evidence="2 7" id="KW-0812">Transmembrane</keyword>
<evidence type="ECO:0000256" key="6">
    <source>
        <dbReference type="ARBA" id="ARBA00023136"/>
    </source>
</evidence>
<dbReference type="SMART" id="SM00382">
    <property type="entry name" value="AAA"/>
    <property type="match status" value="1"/>
</dbReference>
<feature type="transmembrane region" description="Helical" evidence="7">
    <location>
        <begin position="127"/>
        <end position="149"/>
    </location>
</feature>
<dbReference type="AlphaFoldDB" id="A0A4R5AX97"/>
<dbReference type="InterPro" id="IPR003593">
    <property type="entry name" value="AAA+_ATPase"/>
</dbReference>
<sequence length="559" mass="57866">MSAGLLRSCVRAQWPRVAAATAGGLLRQAALLTVPWCVQHALDDGVVKGDSGATLRWALAALALAVVQFAALATWQWQARMAEAGTGAALRDRLTARLATLDRRALAGYGHGDLAMRATRDVDQVRMWVYGLPVWGVIAVTFAIVLPAVAALDPVLLAVTVLMVPLLAAVNLAFPKPYERAGDRVAQAHAARADAVEDLLSAGAAVRGIGGAPALLDRHHARSAEVEELTGALARIQSAWAALGPAVPRLAIAAGVGFGGFAALDGRITVGGLVAFTVWMGTFTLAVTVLVDRLVDRGNAVVAARRIEEILALRATVTEPDEPEPVPARGALTADGVVVRHGGRDVLGPLDLTVAPGEFVAVTGPTGSGKSSLLRLLGRLDDPDAGAVRWGGTDVRRLGLDELRTAVALVPQRPVLLSGSVADNLRLGRDLGQADLERACRDACVHDEVMALPDGYGTVLGEGGSTLSGGQVQRLALARAFLLPASVLLLDDVTSALDTGTEERVLAALAARGPGTSVVFVTHRDAVRAAADRIVEIGAEIGAEAGADVPARQGGDRRG</sequence>
<dbReference type="PANTHER" id="PTHR24221">
    <property type="entry name" value="ATP-BINDING CASSETTE SUB-FAMILY B"/>
    <property type="match status" value="1"/>
</dbReference>
<dbReference type="PROSITE" id="PS50893">
    <property type="entry name" value="ABC_TRANSPORTER_2"/>
    <property type="match status" value="1"/>
</dbReference>
<dbReference type="InterPro" id="IPR027417">
    <property type="entry name" value="P-loop_NTPase"/>
</dbReference>
<dbReference type="GO" id="GO:0034040">
    <property type="term" value="F:ATPase-coupled lipid transmembrane transporter activity"/>
    <property type="evidence" value="ECO:0007669"/>
    <property type="project" value="TreeGrafter"/>
</dbReference>
<dbReference type="Pfam" id="PF00664">
    <property type="entry name" value="ABC_membrane"/>
    <property type="match status" value="1"/>
</dbReference>
<dbReference type="SUPFAM" id="SSF52540">
    <property type="entry name" value="P-loop containing nucleoside triphosphate hydrolases"/>
    <property type="match status" value="1"/>
</dbReference>
<evidence type="ECO:0000313" key="10">
    <source>
        <dbReference type="EMBL" id="TDD75824.1"/>
    </source>
</evidence>
<keyword evidence="5 7" id="KW-1133">Transmembrane helix</keyword>
<proteinExistence type="predicted"/>
<feature type="transmembrane region" description="Helical" evidence="7">
    <location>
        <begin position="270"/>
        <end position="291"/>
    </location>
</feature>
<dbReference type="GO" id="GO:0016887">
    <property type="term" value="F:ATP hydrolysis activity"/>
    <property type="evidence" value="ECO:0007669"/>
    <property type="project" value="InterPro"/>
</dbReference>
<gene>
    <name evidence="10" type="ORF">E1298_31225</name>
</gene>
<dbReference type="SUPFAM" id="SSF90123">
    <property type="entry name" value="ABC transporter transmembrane region"/>
    <property type="match status" value="1"/>
</dbReference>
<evidence type="ECO:0000259" key="8">
    <source>
        <dbReference type="PROSITE" id="PS50893"/>
    </source>
</evidence>